<evidence type="ECO:0008006" key="3">
    <source>
        <dbReference type="Google" id="ProtNLM"/>
    </source>
</evidence>
<dbReference type="PANTHER" id="PTHR33332">
    <property type="entry name" value="REVERSE TRANSCRIPTASE DOMAIN-CONTAINING PROTEIN"/>
    <property type="match status" value="1"/>
</dbReference>
<sequence>MGRNNPGNQYRLRLTYWKAGPWSTWQSWWATLSQQCALGAKKDNGILGCTGKSITSWSREVILTLYSALVRPHLQCCIQFWAPKDRRDMDILEQVQWGVTLMMQGVEHLSQKERLRELGLFNP</sequence>
<keyword evidence="2" id="KW-1185">Reference proteome</keyword>
<comment type="caution">
    <text evidence="1">The sequence shown here is derived from an EMBL/GenBank/DDBJ whole genome shotgun (WGS) entry which is preliminary data.</text>
</comment>
<evidence type="ECO:0000313" key="2">
    <source>
        <dbReference type="Proteomes" id="UP001145742"/>
    </source>
</evidence>
<reference evidence="1" key="1">
    <citation type="submission" date="2019-10" db="EMBL/GenBank/DDBJ databases">
        <authorList>
            <person name="Soares A.E.R."/>
            <person name="Aleixo A."/>
            <person name="Schneider P."/>
            <person name="Miyaki C.Y."/>
            <person name="Schneider M.P."/>
            <person name="Mello C."/>
            <person name="Vasconcelos A.T.R."/>
        </authorList>
    </citation>
    <scope>NUCLEOTIDE SEQUENCE</scope>
    <source>
        <tissue evidence="1">Muscle</tissue>
    </source>
</reference>
<protein>
    <recommendedName>
        <fullName evidence="3">ENR1 protein</fullName>
    </recommendedName>
</protein>
<gene>
    <name evidence="1" type="ORF">WISP_41929</name>
</gene>
<organism evidence="1 2">
    <name type="scientific">Willisornis vidua</name>
    <name type="common">Xingu scale-backed antbird</name>
    <dbReference type="NCBI Taxonomy" id="1566151"/>
    <lineage>
        <taxon>Eukaryota</taxon>
        <taxon>Metazoa</taxon>
        <taxon>Chordata</taxon>
        <taxon>Craniata</taxon>
        <taxon>Vertebrata</taxon>
        <taxon>Euteleostomi</taxon>
        <taxon>Archelosauria</taxon>
        <taxon>Archosauria</taxon>
        <taxon>Dinosauria</taxon>
        <taxon>Saurischia</taxon>
        <taxon>Theropoda</taxon>
        <taxon>Coelurosauria</taxon>
        <taxon>Aves</taxon>
        <taxon>Neognathae</taxon>
        <taxon>Neoaves</taxon>
        <taxon>Telluraves</taxon>
        <taxon>Australaves</taxon>
        <taxon>Passeriformes</taxon>
        <taxon>Thamnophilidae</taxon>
        <taxon>Willisornis</taxon>
    </lineage>
</organism>
<dbReference type="Proteomes" id="UP001145742">
    <property type="component" value="Unassembled WGS sequence"/>
</dbReference>
<evidence type="ECO:0000313" key="1">
    <source>
        <dbReference type="EMBL" id="KAJ7421560.1"/>
    </source>
</evidence>
<name>A0ABQ9DMU4_9PASS</name>
<accession>A0ABQ9DMU4</accession>
<proteinExistence type="predicted"/>
<dbReference type="EMBL" id="WHWB01033183">
    <property type="protein sequence ID" value="KAJ7421560.1"/>
    <property type="molecule type" value="Genomic_DNA"/>
</dbReference>